<dbReference type="AlphaFoldDB" id="A0A549YG14"/>
<dbReference type="RefSeq" id="WP_138602948.1">
    <property type="nucleotide sequence ID" value="NZ_VCIA01000001.1"/>
</dbReference>
<feature type="active site" description="Proton donor/acceptor" evidence="1">
    <location>
        <position position="83"/>
    </location>
</feature>
<comment type="caution">
    <text evidence="4">The sequence shown here is derived from an EMBL/GenBank/DDBJ whole genome shotgun (WGS) entry which is preliminary data.</text>
</comment>
<dbReference type="PANTHER" id="PTHR48100">
    <property type="entry name" value="BROAD-SPECIFICITY PHOSPHATASE YOR283W-RELATED"/>
    <property type="match status" value="1"/>
</dbReference>
<dbReference type="InterPro" id="IPR013078">
    <property type="entry name" value="His_Pase_superF_clade-1"/>
</dbReference>
<evidence type="ECO:0000313" key="6">
    <source>
        <dbReference type="Proteomes" id="UP000319280"/>
    </source>
</evidence>
<dbReference type="EMBL" id="VCIA01000001">
    <property type="protein sequence ID" value="TMN22039.1"/>
    <property type="molecule type" value="Genomic_DNA"/>
</dbReference>
<evidence type="ECO:0000313" key="5">
    <source>
        <dbReference type="Proteomes" id="UP000306980"/>
    </source>
</evidence>
<reference evidence="4 6" key="2">
    <citation type="submission" date="2019-07" db="EMBL/GenBank/DDBJ databases">
        <title>Genomic analysis of Lentibacillus sp. NKC851-2.</title>
        <authorList>
            <person name="Oh Y.J."/>
        </authorList>
    </citation>
    <scope>NUCLEOTIDE SEQUENCE [LARGE SCALE GENOMIC DNA]</scope>
    <source>
        <strain evidence="4 6">NKC851-2</strain>
    </source>
</reference>
<evidence type="ECO:0000256" key="1">
    <source>
        <dbReference type="PIRSR" id="PIRSR613078-1"/>
    </source>
</evidence>
<dbReference type="GO" id="GO:0016791">
    <property type="term" value="F:phosphatase activity"/>
    <property type="evidence" value="ECO:0007669"/>
    <property type="project" value="TreeGrafter"/>
</dbReference>
<dbReference type="Gene3D" id="3.40.50.1240">
    <property type="entry name" value="Phosphoglycerate mutase-like"/>
    <property type="match status" value="1"/>
</dbReference>
<dbReference type="Pfam" id="PF00300">
    <property type="entry name" value="His_Phos_1"/>
    <property type="match status" value="1"/>
</dbReference>
<accession>A0A549YG14</accession>
<evidence type="ECO:0000313" key="4">
    <source>
        <dbReference type="EMBL" id="TRM10815.1"/>
    </source>
</evidence>
<dbReference type="PANTHER" id="PTHR48100:SF59">
    <property type="entry name" value="ADENOSYLCOBALAMIN_ALPHA-RIBAZOLE PHOSPHATASE"/>
    <property type="match status" value="1"/>
</dbReference>
<name>A0A549YG14_9BACI</name>
<dbReference type="SMART" id="SM00855">
    <property type="entry name" value="PGAM"/>
    <property type="match status" value="1"/>
</dbReference>
<dbReference type="CDD" id="cd07067">
    <property type="entry name" value="HP_PGM_like"/>
    <property type="match status" value="1"/>
</dbReference>
<dbReference type="SUPFAM" id="SSF53254">
    <property type="entry name" value="Phosphoglycerate mutase-like"/>
    <property type="match status" value="1"/>
</dbReference>
<dbReference type="Proteomes" id="UP000306980">
    <property type="component" value="Unassembled WGS sequence"/>
</dbReference>
<sequence>MTTIGFVRHGTTLWNKQGRAQGNSDVPLDAQGIREAEQAAARLCTENWDVIYASDLTRAKQTAEAVARAIGKVELHVDKRIRERDCGRIEGMTEEERTATWGPDWRSLDLGLETRERMVERGMSFLDEVAAKHEGENILIVSHGTFLKQLLTYLIPEIDTQTLLANTSVSCITSGDDGWKLEYLNCTKHLEQIHK</sequence>
<protein>
    <submittedName>
        <fullName evidence="4">Histidine phosphatase family protein</fullName>
    </submittedName>
</protein>
<feature type="active site" description="Tele-phosphohistidine intermediate" evidence="1">
    <location>
        <position position="9"/>
    </location>
</feature>
<feature type="binding site" evidence="2">
    <location>
        <begin position="8"/>
        <end position="15"/>
    </location>
    <ligand>
        <name>substrate</name>
    </ligand>
</feature>
<keyword evidence="6" id="KW-1185">Reference proteome</keyword>
<evidence type="ECO:0000313" key="3">
    <source>
        <dbReference type="EMBL" id="TMN22039.1"/>
    </source>
</evidence>
<dbReference type="EMBL" id="VJMZ01000001">
    <property type="protein sequence ID" value="TRM10815.1"/>
    <property type="molecule type" value="Genomic_DNA"/>
</dbReference>
<dbReference type="OrthoDB" id="9782128at2"/>
<evidence type="ECO:0000256" key="2">
    <source>
        <dbReference type="PIRSR" id="PIRSR613078-2"/>
    </source>
</evidence>
<reference evidence="3 5" key="1">
    <citation type="submission" date="2019-05" db="EMBL/GenBank/DDBJ databases">
        <title>Genomic analysis of Lentibacillus sp. NKC220-2.</title>
        <authorList>
            <person name="Oh Y.J."/>
        </authorList>
    </citation>
    <scope>NUCLEOTIDE SEQUENCE [LARGE SCALE GENOMIC DNA]</scope>
    <source>
        <strain evidence="3 5">NKC220-2</strain>
    </source>
</reference>
<dbReference type="GO" id="GO:0005737">
    <property type="term" value="C:cytoplasm"/>
    <property type="evidence" value="ECO:0007669"/>
    <property type="project" value="TreeGrafter"/>
</dbReference>
<accession>A0A5S3QJX2</accession>
<proteinExistence type="predicted"/>
<gene>
    <name evidence="3" type="ORF">FFL34_07820</name>
    <name evidence="4" type="ORF">FH966_03255</name>
</gene>
<dbReference type="Proteomes" id="UP000319280">
    <property type="component" value="Unassembled WGS sequence"/>
</dbReference>
<dbReference type="InterPro" id="IPR050275">
    <property type="entry name" value="PGM_Phosphatase"/>
</dbReference>
<organism evidence="4 6">
    <name type="scientific">Lentibacillus cibarius</name>
    <dbReference type="NCBI Taxonomy" id="2583219"/>
    <lineage>
        <taxon>Bacteria</taxon>
        <taxon>Bacillati</taxon>
        <taxon>Bacillota</taxon>
        <taxon>Bacilli</taxon>
        <taxon>Bacillales</taxon>
        <taxon>Bacillaceae</taxon>
        <taxon>Lentibacillus</taxon>
    </lineage>
</organism>
<dbReference type="InterPro" id="IPR029033">
    <property type="entry name" value="His_PPase_superfam"/>
</dbReference>
<feature type="binding site" evidence="2">
    <location>
        <position position="58"/>
    </location>
    <ligand>
        <name>substrate</name>
    </ligand>
</feature>